<proteinExistence type="predicted"/>
<reference evidence="2" key="1">
    <citation type="submission" date="2019-08" db="EMBL/GenBank/DDBJ databases">
        <authorList>
            <person name="Liu F."/>
        </authorList>
    </citation>
    <scope>NUCLEOTIDE SEQUENCE [LARGE SCALE GENOMIC DNA]</scope>
    <source>
        <strain evidence="2">PA1801</strain>
        <tissue evidence="2">Leaf</tissue>
    </source>
</reference>
<evidence type="ECO:0000256" key="1">
    <source>
        <dbReference type="SAM" id="SignalP"/>
    </source>
</evidence>
<dbReference type="EMBL" id="SMMG02000009">
    <property type="protein sequence ID" value="KAA3461126.1"/>
    <property type="molecule type" value="Genomic_DNA"/>
</dbReference>
<name>A0A5B6UWV3_9ROSI</name>
<comment type="caution">
    <text evidence="2">The sequence shown here is derived from an EMBL/GenBank/DDBJ whole genome shotgun (WGS) entry which is preliminary data.</text>
</comment>
<evidence type="ECO:0000313" key="2">
    <source>
        <dbReference type="EMBL" id="KAA3461126.1"/>
    </source>
</evidence>
<keyword evidence="3" id="KW-1185">Reference proteome</keyword>
<protein>
    <submittedName>
        <fullName evidence="2">Uncharacterized protein</fullName>
    </submittedName>
</protein>
<dbReference type="AlphaFoldDB" id="A0A5B6UWV3"/>
<feature type="chain" id="PRO_5022901587" evidence="1">
    <location>
        <begin position="25"/>
        <end position="87"/>
    </location>
</feature>
<evidence type="ECO:0000313" key="3">
    <source>
        <dbReference type="Proteomes" id="UP000325315"/>
    </source>
</evidence>
<keyword evidence="1" id="KW-0732">Signal</keyword>
<accession>A0A5B6UWV3</accession>
<feature type="signal peptide" evidence="1">
    <location>
        <begin position="1"/>
        <end position="24"/>
    </location>
</feature>
<gene>
    <name evidence="2" type="ORF">EPI10_027727</name>
</gene>
<dbReference type="Proteomes" id="UP000325315">
    <property type="component" value="Unassembled WGS sequence"/>
</dbReference>
<organism evidence="2 3">
    <name type="scientific">Gossypium australe</name>
    <dbReference type="NCBI Taxonomy" id="47621"/>
    <lineage>
        <taxon>Eukaryota</taxon>
        <taxon>Viridiplantae</taxon>
        <taxon>Streptophyta</taxon>
        <taxon>Embryophyta</taxon>
        <taxon>Tracheophyta</taxon>
        <taxon>Spermatophyta</taxon>
        <taxon>Magnoliopsida</taxon>
        <taxon>eudicotyledons</taxon>
        <taxon>Gunneridae</taxon>
        <taxon>Pentapetalae</taxon>
        <taxon>rosids</taxon>
        <taxon>malvids</taxon>
        <taxon>Malvales</taxon>
        <taxon>Malvaceae</taxon>
        <taxon>Malvoideae</taxon>
        <taxon>Gossypium</taxon>
    </lineage>
</organism>
<sequence>MIRDKFVLYSKISFLLVVHNLVLSQSQEGIHTNNSLKSWFVYVDSSAANAGPGAGVLLIDPNASTPTKSKGSGYPHRFIVGGEANEW</sequence>